<gene>
    <name evidence="5" type="ORF">DW794_21215</name>
    <name evidence="3" type="ORF">ERS852494_03986</name>
    <name evidence="4" type="ORF">Q4469_22275</name>
</gene>
<reference evidence="4" key="3">
    <citation type="submission" date="2023-07" db="EMBL/GenBank/DDBJ databases">
        <title>Whole Genome Sequencing of Colonoscopy isolates.</title>
        <authorList>
            <person name="Surve S.V."/>
            <person name="Valls R.A."/>
            <person name="Barrak K.E."/>
            <person name="Gardner T.B."/>
            <person name="O'Toole G.A."/>
        </authorList>
    </citation>
    <scope>NUCLEOTIDE SEQUENCE</scope>
    <source>
        <strain evidence="4">GP0119</strain>
    </source>
</reference>
<feature type="transmembrane region" description="Helical" evidence="1">
    <location>
        <begin position="39"/>
        <end position="64"/>
    </location>
</feature>
<reference evidence="5 7" key="2">
    <citation type="submission" date="2018-08" db="EMBL/GenBank/DDBJ databases">
        <title>A genome reference for cultivated species of the human gut microbiota.</title>
        <authorList>
            <person name="Zou Y."/>
            <person name="Xue W."/>
            <person name="Luo G."/>
        </authorList>
    </citation>
    <scope>NUCLEOTIDE SEQUENCE [LARGE SCALE GENOMIC DNA]</scope>
    <source>
        <strain evidence="5 7">AM31-16AC</strain>
    </source>
</reference>
<feature type="transmembrane region" description="Helical" evidence="1">
    <location>
        <begin position="138"/>
        <end position="161"/>
    </location>
</feature>
<feature type="transmembrane region" description="Helical" evidence="1">
    <location>
        <begin position="108"/>
        <end position="126"/>
    </location>
</feature>
<dbReference type="Proteomes" id="UP001170023">
    <property type="component" value="Unassembled WGS sequence"/>
</dbReference>
<keyword evidence="4" id="KW-0012">Acyltransferase</keyword>
<protein>
    <submittedName>
        <fullName evidence="4">Acyltransferase family protein</fullName>
    </submittedName>
    <submittedName>
        <fullName evidence="3">Transporter</fullName>
    </submittedName>
</protein>
<keyword evidence="1" id="KW-1133">Transmembrane helix</keyword>
<evidence type="ECO:0000313" key="6">
    <source>
        <dbReference type="Proteomes" id="UP000095657"/>
    </source>
</evidence>
<evidence type="ECO:0000259" key="2">
    <source>
        <dbReference type="Pfam" id="PF01757"/>
    </source>
</evidence>
<feature type="transmembrane region" description="Helical" evidence="1">
    <location>
        <begin position="226"/>
        <end position="246"/>
    </location>
</feature>
<keyword evidence="4" id="KW-0808">Transferase</keyword>
<dbReference type="EMBL" id="CZAI01000012">
    <property type="protein sequence ID" value="CUQ11167.1"/>
    <property type="molecule type" value="Genomic_DNA"/>
</dbReference>
<evidence type="ECO:0000313" key="5">
    <source>
        <dbReference type="EMBL" id="RHD41435.1"/>
    </source>
</evidence>
<dbReference type="EMBL" id="JAUONL010000039">
    <property type="protein sequence ID" value="MDO6360373.1"/>
    <property type="molecule type" value="Genomic_DNA"/>
</dbReference>
<name>A0A174TT22_9BACE</name>
<evidence type="ECO:0000313" key="7">
    <source>
        <dbReference type="Proteomes" id="UP000284689"/>
    </source>
</evidence>
<evidence type="ECO:0000256" key="1">
    <source>
        <dbReference type="SAM" id="Phobius"/>
    </source>
</evidence>
<dbReference type="STRING" id="47678.ERS852494_03986"/>
<keyword evidence="1" id="KW-0812">Transmembrane</keyword>
<feature type="transmembrane region" description="Helical" evidence="1">
    <location>
        <begin position="173"/>
        <end position="190"/>
    </location>
</feature>
<evidence type="ECO:0000313" key="4">
    <source>
        <dbReference type="EMBL" id="MDO6360373.1"/>
    </source>
</evidence>
<feature type="transmembrane region" description="Helical" evidence="1">
    <location>
        <begin position="292"/>
        <end position="310"/>
    </location>
</feature>
<proteinExistence type="predicted"/>
<dbReference type="EMBL" id="QSJD01000057">
    <property type="protein sequence ID" value="RHD41435.1"/>
    <property type="molecule type" value="Genomic_DNA"/>
</dbReference>
<dbReference type="InterPro" id="IPR002656">
    <property type="entry name" value="Acyl_transf_3_dom"/>
</dbReference>
<feature type="transmembrane region" description="Helical" evidence="1">
    <location>
        <begin position="255"/>
        <end position="272"/>
    </location>
</feature>
<feature type="transmembrane region" description="Helical" evidence="1">
    <location>
        <begin position="197"/>
        <end position="220"/>
    </location>
</feature>
<dbReference type="Proteomes" id="UP000284689">
    <property type="component" value="Unassembled WGS sequence"/>
</dbReference>
<dbReference type="GO" id="GO:0016747">
    <property type="term" value="F:acyltransferase activity, transferring groups other than amino-acyl groups"/>
    <property type="evidence" value="ECO:0007669"/>
    <property type="project" value="InterPro"/>
</dbReference>
<evidence type="ECO:0000313" key="3">
    <source>
        <dbReference type="EMBL" id="CUQ11167.1"/>
    </source>
</evidence>
<accession>A0A174TT22</accession>
<dbReference type="Pfam" id="PF01757">
    <property type="entry name" value="Acyl_transf_3"/>
    <property type="match status" value="1"/>
</dbReference>
<dbReference type="AlphaFoldDB" id="A0A174TT22"/>
<feature type="domain" description="Acyltransferase 3" evidence="2">
    <location>
        <begin position="9"/>
        <end position="305"/>
    </location>
</feature>
<keyword evidence="1" id="KW-0472">Membrane</keyword>
<sequence length="329" mass="37902">MSETRSSNFECLRILAIILILIMHSYAQANCKENLFNLFVGYVISAIGNIGVSCFVLLSGYFGVKFKMQRFIQLILITTFCTVISFIANHGWLFNISFFDSLIVVLRYKNWFIACYLILMLLSPFINKAMLALSKMEYNRLLIILFVTFSVLPTLFVSYYYTILTDGGKCLTYILFLYIIGRYLSLFYSEKKISKSLCLLSFLSLTILIVMLNVTISYVFHKECRIFSMDCSPLVLFSSLCVFFFFKGLALKSRLVNSIAASVLAVYLLDNLRLYVSDHIFDITLYAESNFFLLYLMVFVIVVFVLGIVIDKIRVFVCGKCENYIIKKL</sequence>
<dbReference type="Proteomes" id="UP000095657">
    <property type="component" value="Unassembled WGS sequence"/>
</dbReference>
<dbReference type="RefSeq" id="WP_055173647.1">
    <property type="nucleotide sequence ID" value="NZ_CZAI01000012.1"/>
</dbReference>
<reference evidence="3 6" key="1">
    <citation type="submission" date="2015-09" db="EMBL/GenBank/DDBJ databases">
        <authorList>
            <consortium name="Pathogen Informatics"/>
        </authorList>
    </citation>
    <scope>NUCLEOTIDE SEQUENCE [LARGE SCALE GENOMIC DNA]</scope>
    <source>
        <strain evidence="3 6">2789STDY5834880</strain>
    </source>
</reference>
<organism evidence="3 6">
    <name type="scientific">Bacteroides caccae</name>
    <dbReference type="NCBI Taxonomy" id="47678"/>
    <lineage>
        <taxon>Bacteria</taxon>
        <taxon>Pseudomonadati</taxon>
        <taxon>Bacteroidota</taxon>
        <taxon>Bacteroidia</taxon>
        <taxon>Bacteroidales</taxon>
        <taxon>Bacteroidaceae</taxon>
        <taxon>Bacteroides</taxon>
    </lineage>
</organism>
<feature type="transmembrane region" description="Helical" evidence="1">
    <location>
        <begin position="71"/>
        <end position="88"/>
    </location>
</feature>